<gene>
    <name evidence="2" type="ORF">cyc_07474</name>
</gene>
<dbReference type="VEuPathDB" id="ToxoDB:cyc_07474"/>
<dbReference type="EMBL" id="JROU02001204">
    <property type="protein sequence ID" value="OEH77110.1"/>
    <property type="molecule type" value="Genomic_DNA"/>
</dbReference>
<reference evidence="2 3" key="1">
    <citation type="journal article" date="2016" name="BMC Genomics">
        <title>Comparative genomics reveals Cyclospora cayetanensis possesses coccidia-like metabolism and invasion components but unique surface antigens.</title>
        <authorList>
            <person name="Liu S."/>
            <person name="Wang L."/>
            <person name="Zheng H."/>
            <person name="Xu Z."/>
            <person name="Roellig D.M."/>
            <person name="Li N."/>
            <person name="Frace M.A."/>
            <person name="Tang K."/>
            <person name="Arrowood M.J."/>
            <person name="Moss D.M."/>
            <person name="Zhang L."/>
            <person name="Feng Y."/>
            <person name="Xiao L."/>
        </authorList>
    </citation>
    <scope>NUCLEOTIDE SEQUENCE [LARGE SCALE GENOMIC DNA]</scope>
    <source>
        <strain evidence="2 3">CHN_HEN01</strain>
    </source>
</reference>
<dbReference type="AlphaFoldDB" id="A0A1D3D0Y1"/>
<name>A0A1D3D0Y1_9EIME</name>
<feature type="compositionally biased region" description="Polar residues" evidence="1">
    <location>
        <begin position="175"/>
        <end position="184"/>
    </location>
</feature>
<keyword evidence="3" id="KW-1185">Reference proteome</keyword>
<sequence length="208" mass="21990">MQTPRLSCAHLGGERDSGNEPSAMAENEPTSASQSYSAFLAAVAGVHEFLIHASSFPRCSSWLFDAALLASSPSAKQPPLRVCRSQANSPPPLPPSPTKRHSASTPTLSQEKAILQTACLELLRIAESREEKPGAPFLDEKRDIQSMQKAGRGSSSLTAATLEGESVLPCPFPTFYSSRANTKPSPAVSPATGSGSRSIPESLDCIRP</sequence>
<feature type="region of interest" description="Disordered" evidence="1">
    <location>
        <begin position="1"/>
        <end position="31"/>
    </location>
</feature>
<organism evidence="2 3">
    <name type="scientific">Cyclospora cayetanensis</name>
    <dbReference type="NCBI Taxonomy" id="88456"/>
    <lineage>
        <taxon>Eukaryota</taxon>
        <taxon>Sar</taxon>
        <taxon>Alveolata</taxon>
        <taxon>Apicomplexa</taxon>
        <taxon>Conoidasida</taxon>
        <taxon>Coccidia</taxon>
        <taxon>Eucoccidiorida</taxon>
        <taxon>Eimeriorina</taxon>
        <taxon>Eimeriidae</taxon>
        <taxon>Cyclospora</taxon>
    </lineage>
</organism>
<feature type="compositionally biased region" description="Polar residues" evidence="1">
    <location>
        <begin position="145"/>
        <end position="159"/>
    </location>
</feature>
<dbReference type="Proteomes" id="UP000095192">
    <property type="component" value="Unassembled WGS sequence"/>
</dbReference>
<evidence type="ECO:0000313" key="2">
    <source>
        <dbReference type="EMBL" id="OEH77110.1"/>
    </source>
</evidence>
<evidence type="ECO:0000256" key="1">
    <source>
        <dbReference type="SAM" id="MobiDB-lite"/>
    </source>
</evidence>
<feature type="compositionally biased region" description="Basic and acidic residues" evidence="1">
    <location>
        <begin position="133"/>
        <end position="144"/>
    </location>
</feature>
<dbReference type="InParanoid" id="A0A1D3D0Y1"/>
<feature type="region of interest" description="Disordered" evidence="1">
    <location>
        <begin position="133"/>
        <end position="208"/>
    </location>
</feature>
<accession>A0A1D3D0Y1</accession>
<feature type="region of interest" description="Disordered" evidence="1">
    <location>
        <begin position="75"/>
        <end position="108"/>
    </location>
</feature>
<protein>
    <submittedName>
        <fullName evidence="2">Uncharacterized protein</fullName>
    </submittedName>
</protein>
<evidence type="ECO:0000313" key="3">
    <source>
        <dbReference type="Proteomes" id="UP000095192"/>
    </source>
</evidence>
<comment type="caution">
    <text evidence="2">The sequence shown here is derived from an EMBL/GenBank/DDBJ whole genome shotgun (WGS) entry which is preliminary data.</text>
</comment>
<proteinExistence type="predicted"/>